<accession>A0ABU1TJV3</accession>
<dbReference type="InterPro" id="IPR026444">
    <property type="entry name" value="Secre_tail"/>
</dbReference>
<protein>
    <recommendedName>
        <fullName evidence="3">Secretion system C-terminal sorting domain-containing protein</fullName>
    </recommendedName>
</protein>
<feature type="chain" id="PRO_5045056217" description="Secretion system C-terminal sorting domain-containing protein" evidence="2">
    <location>
        <begin position="20"/>
        <end position="292"/>
    </location>
</feature>
<reference evidence="4 5" key="1">
    <citation type="submission" date="2023-07" db="EMBL/GenBank/DDBJ databases">
        <title>Sorghum-associated microbial communities from plants grown in Nebraska, USA.</title>
        <authorList>
            <person name="Schachtman D."/>
        </authorList>
    </citation>
    <scope>NUCLEOTIDE SEQUENCE [LARGE SCALE GENOMIC DNA]</scope>
    <source>
        <strain evidence="4 5">3773</strain>
    </source>
</reference>
<feature type="signal peptide" evidence="2">
    <location>
        <begin position="1"/>
        <end position="19"/>
    </location>
</feature>
<dbReference type="Proteomes" id="UP001255185">
    <property type="component" value="Unassembled WGS sequence"/>
</dbReference>
<evidence type="ECO:0000313" key="5">
    <source>
        <dbReference type="Proteomes" id="UP001255185"/>
    </source>
</evidence>
<dbReference type="Pfam" id="PF18962">
    <property type="entry name" value="Por_Secre_tail"/>
    <property type="match status" value="1"/>
</dbReference>
<name>A0ABU1TJV3_9FLAO</name>
<keyword evidence="5" id="KW-1185">Reference proteome</keyword>
<evidence type="ECO:0000313" key="4">
    <source>
        <dbReference type="EMBL" id="MDR6966116.1"/>
    </source>
</evidence>
<dbReference type="Gene3D" id="2.60.40.3080">
    <property type="match status" value="1"/>
</dbReference>
<dbReference type="NCBIfam" id="TIGR04183">
    <property type="entry name" value="Por_Secre_tail"/>
    <property type="match status" value="1"/>
</dbReference>
<comment type="caution">
    <text evidence="4">The sequence shown here is derived from an EMBL/GenBank/DDBJ whole genome shotgun (WGS) entry which is preliminary data.</text>
</comment>
<evidence type="ECO:0000256" key="1">
    <source>
        <dbReference type="ARBA" id="ARBA00022729"/>
    </source>
</evidence>
<dbReference type="RefSeq" id="WP_310023566.1">
    <property type="nucleotide sequence ID" value="NZ_JAVDVI010000001.1"/>
</dbReference>
<proteinExistence type="predicted"/>
<evidence type="ECO:0000256" key="2">
    <source>
        <dbReference type="SAM" id="SignalP"/>
    </source>
</evidence>
<gene>
    <name evidence="4" type="ORF">J2X31_000109</name>
</gene>
<keyword evidence="1 2" id="KW-0732">Signal</keyword>
<dbReference type="EMBL" id="JAVDVI010000001">
    <property type="protein sequence ID" value="MDR6966116.1"/>
    <property type="molecule type" value="Genomic_DNA"/>
</dbReference>
<evidence type="ECO:0000259" key="3">
    <source>
        <dbReference type="Pfam" id="PF18962"/>
    </source>
</evidence>
<sequence>MKKSILTALFLGLLSYANAQEILYSQDFEGNNDDIFADGWDVIDLYGQSPDGGIFNPSPSIQAIGFTGKTIGVLTFTTVVGSVLTHITGTDVAIKSADYDLPDGPSYATLRVGSVAVGAIGSAHYSIYIMASTEFNGIATPEALKNYLNTKTPVRSETVFASSSMISIDLTAYAGQNVSLIFRLHDYPTHSNTILLFDDITIKAGTLDTPVFNANQFVVYPNPTSNLVSIRASNTLSINSITISDLNGRILKTHAFNSLASVELDLSEMATGTYFLGISSEEGTTTKKIIKS</sequence>
<dbReference type="Gene3D" id="2.60.120.200">
    <property type="match status" value="1"/>
</dbReference>
<feature type="domain" description="Secretion system C-terminal sorting" evidence="3">
    <location>
        <begin position="219"/>
        <end position="290"/>
    </location>
</feature>
<organism evidence="4 5">
    <name type="scientific">Flavobacterium arsenatis</name>
    <dbReference type="NCBI Taxonomy" id="1484332"/>
    <lineage>
        <taxon>Bacteria</taxon>
        <taxon>Pseudomonadati</taxon>
        <taxon>Bacteroidota</taxon>
        <taxon>Flavobacteriia</taxon>
        <taxon>Flavobacteriales</taxon>
        <taxon>Flavobacteriaceae</taxon>
        <taxon>Flavobacterium</taxon>
    </lineage>
</organism>